<dbReference type="PANTHER" id="PTHR34978">
    <property type="entry name" value="POSSIBLE SENSOR-TRANSDUCER PROTEIN BLAR"/>
    <property type="match status" value="1"/>
</dbReference>
<dbReference type="InterPro" id="IPR037682">
    <property type="entry name" value="TonB_C"/>
</dbReference>
<dbReference type="AlphaFoldDB" id="A0A4Q0PDX2"/>
<keyword evidence="1" id="KW-0175">Coiled coil</keyword>
<feature type="transmembrane region" description="Helical" evidence="2">
    <location>
        <begin position="34"/>
        <end position="51"/>
    </location>
</feature>
<keyword evidence="2" id="KW-0812">Transmembrane</keyword>
<dbReference type="EMBL" id="QOVM01000001">
    <property type="protein sequence ID" value="RXG24708.1"/>
    <property type="molecule type" value="Genomic_DNA"/>
</dbReference>
<keyword evidence="2" id="KW-0472">Membrane</keyword>
<evidence type="ECO:0000256" key="1">
    <source>
        <dbReference type="SAM" id="Coils"/>
    </source>
</evidence>
<keyword evidence="6" id="KW-1185">Reference proteome</keyword>
<dbReference type="GO" id="GO:0055085">
    <property type="term" value="P:transmembrane transport"/>
    <property type="evidence" value="ECO:0007669"/>
    <property type="project" value="InterPro"/>
</dbReference>
<comment type="caution">
    <text evidence="5">The sequence shown here is derived from an EMBL/GenBank/DDBJ whole genome shotgun (WGS) entry which is preliminary data.</text>
</comment>
<organism evidence="5 6">
    <name type="scientific">Leeuwenhoekiella aequorea</name>
    <dbReference type="NCBI Taxonomy" id="283736"/>
    <lineage>
        <taxon>Bacteria</taxon>
        <taxon>Pseudomonadati</taxon>
        <taxon>Bacteroidota</taxon>
        <taxon>Flavobacteriia</taxon>
        <taxon>Flavobacteriales</taxon>
        <taxon>Flavobacteriaceae</taxon>
        <taxon>Leeuwenhoekiella</taxon>
    </lineage>
</organism>
<name>A0A4Q0PDX2_9FLAO</name>
<sequence>MVRYILEVIVFQALFISVYQLWLRKETFFNVNRVYLISTALLAFALPLMQFEAFQNEIPLRENIMFLPEVIVNAGGVQNEAAPASQETDWSIFILLYAAGVLFSGGILFRKYQEIKRYFRFKRKSDSTIITIPNSDAAFTFLGTIFLGDKISTEAKAHILAHEEVHLKHKHGIDLFIFEILRIVFWFNPLVYIYQNKVAELHEFIADAHATQKTERKSYYNQLLNTAFGTQHISFINTFFNHSLIKKRIVMLQKKSKNNAKWKYMLVLPLIAGILTYVGCTDDNADSQNKQSLTLEEQVADLKATLDTKENITQEELNSLKELETQYKQKVDVTENVEGITEAIALNEMPVGEDIEVVESQNQEVINDVPFAVIDQAPAFPGCEGSTNKEKKMCMSKSISQFVNKNFNTNLGKELGFTGINRIYVRFKIDKNGRVIDVGSRGPHPKLEEEAIRVVSQLPQMTPGKQRGEAVNVLYSLPIVFQVH</sequence>
<evidence type="ECO:0000256" key="2">
    <source>
        <dbReference type="SAM" id="Phobius"/>
    </source>
</evidence>
<evidence type="ECO:0000259" key="4">
    <source>
        <dbReference type="Pfam" id="PF05569"/>
    </source>
</evidence>
<gene>
    <name evidence="5" type="ORF">DSM00_500</name>
</gene>
<evidence type="ECO:0000259" key="3">
    <source>
        <dbReference type="Pfam" id="PF03544"/>
    </source>
</evidence>
<dbReference type="OrthoDB" id="1522859at2"/>
<feature type="transmembrane region" description="Helical" evidence="2">
    <location>
        <begin position="6"/>
        <end position="22"/>
    </location>
</feature>
<keyword evidence="2" id="KW-1133">Transmembrane helix</keyword>
<protein>
    <submittedName>
        <fullName evidence="5">TonB-like protein</fullName>
    </submittedName>
</protein>
<reference evidence="5 6" key="1">
    <citation type="submission" date="2018-07" db="EMBL/GenBank/DDBJ databases">
        <title>Leeuwenhoekiella genomics.</title>
        <authorList>
            <person name="Tahon G."/>
            <person name="Willems A."/>
        </authorList>
    </citation>
    <scope>NUCLEOTIDE SEQUENCE [LARGE SCALE GENOMIC DNA]</scope>
    <source>
        <strain evidence="5 6">LMG 22550</strain>
    </source>
</reference>
<feature type="domain" description="Peptidase M56" evidence="4">
    <location>
        <begin position="150"/>
        <end position="252"/>
    </location>
</feature>
<dbReference type="RefSeq" id="WP_128756428.1">
    <property type="nucleotide sequence ID" value="NZ_QOVM01000001.1"/>
</dbReference>
<feature type="transmembrane region" description="Helical" evidence="2">
    <location>
        <begin position="262"/>
        <end position="279"/>
    </location>
</feature>
<dbReference type="CDD" id="cd07341">
    <property type="entry name" value="M56_BlaR1_MecR1_like"/>
    <property type="match status" value="1"/>
</dbReference>
<dbReference type="Gene3D" id="3.30.1150.10">
    <property type="match status" value="1"/>
</dbReference>
<proteinExistence type="predicted"/>
<feature type="transmembrane region" description="Helical" evidence="2">
    <location>
        <begin position="90"/>
        <end position="109"/>
    </location>
</feature>
<accession>A0A4Q0PDX2</accession>
<evidence type="ECO:0000313" key="6">
    <source>
        <dbReference type="Proteomes" id="UP000289238"/>
    </source>
</evidence>
<dbReference type="InterPro" id="IPR052173">
    <property type="entry name" value="Beta-lactam_resp_regulator"/>
</dbReference>
<dbReference type="Proteomes" id="UP000289238">
    <property type="component" value="Unassembled WGS sequence"/>
</dbReference>
<feature type="domain" description="TonB C-terminal" evidence="3">
    <location>
        <begin position="423"/>
        <end position="482"/>
    </location>
</feature>
<dbReference type="InterPro" id="IPR008756">
    <property type="entry name" value="Peptidase_M56"/>
</dbReference>
<dbReference type="Pfam" id="PF03544">
    <property type="entry name" value="TonB_C"/>
    <property type="match status" value="1"/>
</dbReference>
<dbReference type="Pfam" id="PF05569">
    <property type="entry name" value="Peptidase_M56"/>
    <property type="match status" value="1"/>
</dbReference>
<evidence type="ECO:0000313" key="5">
    <source>
        <dbReference type="EMBL" id="RXG24708.1"/>
    </source>
</evidence>
<feature type="coiled-coil region" evidence="1">
    <location>
        <begin position="285"/>
        <end position="326"/>
    </location>
</feature>
<dbReference type="PANTHER" id="PTHR34978:SF3">
    <property type="entry name" value="SLR0241 PROTEIN"/>
    <property type="match status" value="1"/>
</dbReference>
<dbReference type="SUPFAM" id="SSF74653">
    <property type="entry name" value="TolA/TonB C-terminal domain"/>
    <property type="match status" value="1"/>
</dbReference>